<dbReference type="PRINTS" id="PR00982">
    <property type="entry name" value="TRNASYNTHLYS"/>
</dbReference>
<dbReference type="InterPro" id="IPR047089">
    <property type="entry name" value="Asp-tRNA-ligase_1_N"/>
</dbReference>
<dbReference type="CDD" id="cd04317">
    <property type="entry name" value="EcAspRS_like_N"/>
    <property type="match status" value="1"/>
</dbReference>
<evidence type="ECO:0000256" key="7">
    <source>
        <dbReference type="SAM" id="MobiDB-lite"/>
    </source>
</evidence>
<dbReference type="InterPro" id="IPR004364">
    <property type="entry name" value="Aa-tRNA-synt_II"/>
</dbReference>
<proteinExistence type="predicted"/>
<dbReference type="PANTHER" id="PTHR22594">
    <property type="entry name" value="ASPARTYL/LYSYL-TRNA SYNTHETASE"/>
    <property type="match status" value="1"/>
</dbReference>
<dbReference type="InterPro" id="IPR045864">
    <property type="entry name" value="aa-tRNA-synth_II/BPL/LPL"/>
</dbReference>
<dbReference type="InterPro" id="IPR012340">
    <property type="entry name" value="NA-bd_OB-fold"/>
</dbReference>
<protein>
    <recommendedName>
        <fullName evidence="1">Lysine--tRNA ligase</fullName>
    </recommendedName>
</protein>
<sequence>MSYTNECFYDLHYHCEFCLFDYCLGPGPNNVVSRVSCGDLRECHIGMEVELCGRVQYQRVGRFLTLRDQYGMIQVVAPDDRPDIGRRLANMPLDSFVSVRGWVYPRPPGQRNVRMSTGGVEVIIKEFRMVQPGKKLPETLNNEVLDVSLVDVIPILSEGIPELMQAGSWGQVSKTKSTKSTDPKTIPTHNRLTSEEFAKCEYAIRKVQDNREGLELNGLHQLLIYADDVNMLGENPKTIRENTEILLEASKEIDLEVNPEKTKYLEATVANINDTREEIKRRINMGNACYYSVEKLMSTSLLSKNLKVRIYKTVILPVVLYGCEIWTLTLREEQRLRVFENKVVRKIFGAKRDEVTGEWRKLHNTELHALYSSPDIIRNIKSRRLRWAGHVARMGESRNAYRMLVGRLEGKRPLGRLRQSPSVTSRFARRTHTCGDLTVDTIGHEVHLCGWVELKRLGRFLTLRDGYGAAQLVAPNNILAYADDIDIVARSRRAMEDAFLNIEKAGRNMGLTINQSKTKYMACGKANLENMPSSITIGRYDFERVDEFKYLGSTVTHSNDISYEIKQRLMAANTAYFALRKLLCSRILSRTTKITIYKTLIRPVLAYAAETWSLTKKDAGNLDAFERKILRKITGPGFERGRWRRRYNNELYSICKDPPIRRIVKAARLRWAGHRPDISRQISNLRLDTIVTVRGLVCARPPGQKNVRMPTGAIEVSVTELEIVDPNEKIEPVLSEPSKDVSMQIREFSTSSDAASESINSPRVLPDPNKFTQRSHTCGELRDIHVGQEVRLCGWIEYQRMAKFVTLRDAYGSTQLVVPDDRKDIIQQLESIPFESIVAASGVVCSRPPAQENENMSTGSVEVVLKEFKIVNPAKKYLPFIIRDFNKAKEPVRLKYRYLDLRFPEMQHNLRLRSKFLMKMREYLSNHCDFVEVETPTLFRRTPGGAHEFVVPSRLAGQFYSLVQSPQQLKQLLMIGGIDRYFQIARCYRDEGARPDRQPEFTQLDIELSFTDRDGIFHLIEGLLEHCWPEKLGKVVTPFPRMTYAEVMEQYGTDKPDVRFEMKLQDVTDLVKGPEAPILENLKELPTFTARAILVSKGSVSHFFYSIYRFM</sequence>
<evidence type="ECO:0000256" key="3">
    <source>
        <dbReference type="ARBA" id="ARBA00022741"/>
    </source>
</evidence>
<evidence type="ECO:0000256" key="6">
    <source>
        <dbReference type="ARBA" id="ARBA00023146"/>
    </source>
</evidence>
<keyword evidence="2" id="KW-0436">Ligase</keyword>
<dbReference type="InterPro" id="IPR006195">
    <property type="entry name" value="aa-tRNA-synth_II"/>
</dbReference>
<dbReference type="Proteomes" id="UP001148838">
    <property type="component" value="Unassembled WGS sequence"/>
</dbReference>
<keyword evidence="10" id="KW-1185">Reference proteome</keyword>
<reference evidence="9 10" key="1">
    <citation type="journal article" date="2022" name="Allergy">
        <title>Genome assembly and annotation of Periplaneta americana reveal a comprehensive cockroach allergen profile.</title>
        <authorList>
            <person name="Wang L."/>
            <person name="Xiong Q."/>
            <person name="Saelim N."/>
            <person name="Wang L."/>
            <person name="Nong W."/>
            <person name="Wan A.T."/>
            <person name="Shi M."/>
            <person name="Liu X."/>
            <person name="Cao Q."/>
            <person name="Hui J.H.L."/>
            <person name="Sookrung N."/>
            <person name="Leung T.F."/>
            <person name="Tungtrongchitr A."/>
            <person name="Tsui S.K.W."/>
        </authorList>
    </citation>
    <scope>NUCLEOTIDE SEQUENCE [LARGE SCALE GENOMIC DNA]</scope>
    <source>
        <strain evidence="9">PWHHKU_190912</strain>
    </source>
</reference>
<evidence type="ECO:0000256" key="5">
    <source>
        <dbReference type="ARBA" id="ARBA00022917"/>
    </source>
</evidence>
<gene>
    <name evidence="9" type="ORF">ANN_23950</name>
</gene>
<accession>A0ABQ8S267</accession>
<organism evidence="9 10">
    <name type="scientific">Periplaneta americana</name>
    <name type="common">American cockroach</name>
    <name type="synonym">Blatta americana</name>
    <dbReference type="NCBI Taxonomy" id="6978"/>
    <lineage>
        <taxon>Eukaryota</taxon>
        <taxon>Metazoa</taxon>
        <taxon>Ecdysozoa</taxon>
        <taxon>Arthropoda</taxon>
        <taxon>Hexapoda</taxon>
        <taxon>Insecta</taxon>
        <taxon>Pterygota</taxon>
        <taxon>Neoptera</taxon>
        <taxon>Polyneoptera</taxon>
        <taxon>Dictyoptera</taxon>
        <taxon>Blattodea</taxon>
        <taxon>Blattoidea</taxon>
        <taxon>Blattidae</taxon>
        <taxon>Blattinae</taxon>
        <taxon>Periplaneta</taxon>
    </lineage>
</organism>
<dbReference type="Gene3D" id="2.40.50.140">
    <property type="entry name" value="Nucleic acid-binding proteins"/>
    <property type="match status" value="4"/>
</dbReference>
<evidence type="ECO:0000313" key="10">
    <source>
        <dbReference type="Proteomes" id="UP001148838"/>
    </source>
</evidence>
<feature type="compositionally biased region" description="Polar residues" evidence="7">
    <location>
        <begin position="751"/>
        <end position="761"/>
    </location>
</feature>
<dbReference type="PANTHER" id="PTHR22594:SF5">
    <property type="entry name" value="ASPARTATE--TRNA LIGASE, MITOCHONDRIAL"/>
    <property type="match status" value="1"/>
</dbReference>
<feature type="domain" description="Aminoacyl-transfer RNA synthetases class-II family profile" evidence="8">
    <location>
        <begin position="910"/>
        <end position="1062"/>
    </location>
</feature>
<evidence type="ECO:0000256" key="1">
    <source>
        <dbReference type="ARBA" id="ARBA00015745"/>
    </source>
</evidence>
<comment type="caution">
    <text evidence="9">The sequence shown here is derived from an EMBL/GenBank/DDBJ whole genome shotgun (WGS) entry which is preliminary data.</text>
</comment>
<keyword evidence="4" id="KW-0067">ATP-binding</keyword>
<dbReference type="SUPFAM" id="SSF50249">
    <property type="entry name" value="Nucleic acid-binding proteins"/>
    <property type="match status" value="4"/>
</dbReference>
<name>A0ABQ8S267_PERAM</name>
<feature type="region of interest" description="Disordered" evidence="7">
    <location>
        <begin position="751"/>
        <end position="770"/>
    </location>
</feature>
<dbReference type="EMBL" id="JAJSOF020000037">
    <property type="protein sequence ID" value="KAJ4427940.1"/>
    <property type="molecule type" value="Genomic_DNA"/>
</dbReference>
<evidence type="ECO:0000313" key="9">
    <source>
        <dbReference type="EMBL" id="KAJ4427940.1"/>
    </source>
</evidence>
<keyword evidence="3" id="KW-0547">Nucleotide-binding</keyword>
<keyword evidence="6" id="KW-0030">Aminoacyl-tRNA synthetase</keyword>
<keyword evidence="5" id="KW-0648">Protein biosynthesis</keyword>
<dbReference type="Pfam" id="PF00078">
    <property type="entry name" value="RVT_1"/>
    <property type="match status" value="1"/>
</dbReference>
<dbReference type="Pfam" id="PF00152">
    <property type="entry name" value="tRNA-synt_2"/>
    <property type="match status" value="1"/>
</dbReference>
<dbReference type="PROSITE" id="PS50862">
    <property type="entry name" value="AA_TRNA_LIGASE_II"/>
    <property type="match status" value="1"/>
</dbReference>
<evidence type="ECO:0000259" key="8">
    <source>
        <dbReference type="PROSITE" id="PS50862"/>
    </source>
</evidence>
<dbReference type="InterPro" id="IPR018149">
    <property type="entry name" value="Lys-tRNA-synth_II_C"/>
</dbReference>
<dbReference type="InterPro" id="IPR000477">
    <property type="entry name" value="RT_dom"/>
</dbReference>
<evidence type="ECO:0000256" key="2">
    <source>
        <dbReference type="ARBA" id="ARBA00022598"/>
    </source>
</evidence>
<dbReference type="SUPFAM" id="SSF55681">
    <property type="entry name" value="Class II aaRS and biotin synthetases"/>
    <property type="match status" value="1"/>
</dbReference>
<dbReference type="Gene3D" id="3.30.930.10">
    <property type="entry name" value="Bira Bifunctional Protein, Domain 2"/>
    <property type="match status" value="1"/>
</dbReference>
<evidence type="ECO:0000256" key="4">
    <source>
        <dbReference type="ARBA" id="ARBA00022840"/>
    </source>
</evidence>